<proteinExistence type="predicted"/>
<feature type="domain" description="VanZ-like" evidence="2">
    <location>
        <begin position="49"/>
        <end position="116"/>
    </location>
</feature>
<evidence type="ECO:0000313" key="4">
    <source>
        <dbReference type="Proteomes" id="UP000244066"/>
    </source>
</evidence>
<sequence>MYVEGVMLLRLLLFCYNAALFYFYIVPSELVERAPMGWLLIDVGKPLEGGIVHYFAMLALFVIWFFNIKDSRKSLLVAILTGILLESVQLALPWRSFSLMDELWNLAGCLTGYVALSPVKRIILSRIS</sequence>
<gene>
    <name evidence="3" type="ORF">B9J98_06165</name>
</gene>
<comment type="caution">
    <text evidence="3">The sequence shown here is derived from an EMBL/GenBank/DDBJ whole genome shotgun (WGS) entry which is preliminary data.</text>
</comment>
<dbReference type="AlphaFoldDB" id="A0A2R7Y268"/>
<dbReference type="InterPro" id="IPR006976">
    <property type="entry name" value="VanZ-like"/>
</dbReference>
<dbReference type="Proteomes" id="UP000244066">
    <property type="component" value="Unassembled WGS sequence"/>
</dbReference>
<organism evidence="3 4">
    <name type="scientific">Candidatus Terraquivivens tikiterensis</name>
    <dbReference type="NCBI Taxonomy" id="1980982"/>
    <lineage>
        <taxon>Archaea</taxon>
        <taxon>Nitrososphaerota</taxon>
        <taxon>Candidatus Wolframiiraptoraceae</taxon>
        <taxon>Candidatus Terraquivivens</taxon>
    </lineage>
</organism>
<evidence type="ECO:0000259" key="2">
    <source>
        <dbReference type="Pfam" id="PF04892"/>
    </source>
</evidence>
<name>A0A2R7Y268_9ARCH</name>
<evidence type="ECO:0000313" key="3">
    <source>
        <dbReference type="EMBL" id="PUA31529.1"/>
    </source>
</evidence>
<feature type="transmembrane region" description="Helical" evidence="1">
    <location>
        <begin position="75"/>
        <end position="92"/>
    </location>
</feature>
<dbReference type="Pfam" id="PF04892">
    <property type="entry name" value="VanZ"/>
    <property type="match status" value="1"/>
</dbReference>
<keyword evidence="1" id="KW-1133">Transmembrane helix</keyword>
<dbReference type="EMBL" id="NDWU01000016">
    <property type="protein sequence ID" value="PUA31529.1"/>
    <property type="molecule type" value="Genomic_DNA"/>
</dbReference>
<evidence type="ECO:0000256" key="1">
    <source>
        <dbReference type="SAM" id="Phobius"/>
    </source>
</evidence>
<reference evidence="3 4" key="1">
    <citation type="submission" date="2017-04" db="EMBL/GenBank/DDBJ databases">
        <title>Draft Aigarchaeota genome from a New Zealand hot spring.</title>
        <authorList>
            <person name="Reysenbach A.-L."/>
            <person name="Donaho J.A."/>
            <person name="Gerhart J."/>
            <person name="Kelley J.F."/>
            <person name="Kouba K."/>
            <person name="Podar M."/>
            <person name="Stott M."/>
        </authorList>
    </citation>
    <scope>NUCLEOTIDE SEQUENCE [LARGE SCALE GENOMIC DNA]</scope>
    <source>
        <strain evidence="3">NZ13_MG1</strain>
    </source>
</reference>
<feature type="transmembrane region" description="Helical" evidence="1">
    <location>
        <begin position="104"/>
        <end position="123"/>
    </location>
</feature>
<feature type="transmembrane region" description="Helical" evidence="1">
    <location>
        <begin position="51"/>
        <end position="68"/>
    </location>
</feature>
<accession>A0A2R7Y268</accession>
<protein>
    <recommendedName>
        <fullName evidence="2">VanZ-like domain-containing protein</fullName>
    </recommendedName>
</protein>
<keyword evidence="1" id="KW-0472">Membrane</keyword>
<keyword evidence="1" id="KW-0812">Transmembrane</keyword>
<feature type="transmembrane region" description="Helical" evidence="1">
    <location>
        <begin position="7"/>
        <end position="26"/>
    </location>
</feature>